<reference evidence="4" key="1">
    <citation type="journal article" date="2019" name="Int. J. Syst. Evol. Microbiol.">
        <title>The Global Catalogue of Microorganisms (GCM) 10K type strain sequencing project: providing services to taxonomists for standard genome sequencing and annotation.</title>
        <authorList>
            <consortium name="The Broad Institute Genomics Platform"/>
            <consortium name="The Broad Institute Genome Sequencing Center for Infectious Disease"/>
            <person name="Wu L."/>
            <person name="Ma J."/>
        </authorList>
    </citation>
    <scope>NUCLEOTIDE SEQUENCE [LARGE SCALE GENOMIC DNA]</scope>
    <source>
        <strain evidence="4">JCM 18014</strain>
    </source>
</reference>
<evidence type="ECO:0000259" key="2">
    <source>
        <dbReference type="Pfam" id="PF12766"/>
    </source>
</evidence>
<feature type="compositionally biased region" description="Polar residues" evidence="1">
    <location>
        <begin position="146"/>
        <end position="157"/>
    </location>
</feature>
<evidence type="ECO:0000256" key="1">
    <source>
        <dbReference type="SAM" id="MobiDB-lite"/>
    </source>
</evidence>
<evidence type="ECO:0000313" key="4">
    <source>
        <dbReference type="Proteomes" id="UP001500518"/>
    </source>
</evidence>
<sequence length="210" mass="23619">MLNVHVNDLFPERRIEKDAAIETLDNIRDDIAFRLNEGATRRKSAMHTPVVVTDDADARVMVLRQFDRVGWRLRFHTDARSPKVDVIGDGAPVGVLFYDREAKVQVRCRGRGWIERDTPLVDEAWAKSTNFARRCYLGEGPGAVSDTPTSGLPSQFEGTEPSDEELVPARENFAVLLVELEEADWFSLAHTGHRRAIIHLASGEGRWVSP</sequence>
<comment type="caution">
    <text evidence="3">The sequence shown here is derived from an EMBL/GenBank/DDBJ whole genome shotgun (WGS) entry which is preliminary data.</text>
</comment>
<protein>
    <submittedName>
        <fullName evidence="3">Flavin-binding protein</fullName>
    </submittedName>
</protein>
<dbReference type="Gene3D" id="2.30.110.10">
    <property type="entry name" value="Electron Transport, Fmn-binding Protein, Chain A"/>
    <property type="match status" value="1"/>
</dbReference>
<dbReference type="InterPro" id="IPR024624">
    <property type="entry name" value="Pyridox_Oxase_Alr4036_FMN-bd"/>
</dbReference>
<proteinExistence type="predicted"/>
<dbReference type="EMBL" id="BAABHV010000021">
    <property type="protein sequence ID" value="GAA5059448.1"/>
    <property type="molecule type" value="Genomic_DNA"/>
</dbReference>
<dbReference type="InterPro" id="IPR012349">
    <property type="entry name" value="Split_barrel_FMN-bd"/>
</dbReference>
<name>A0ABP9KL44_9SPHN</name>
<accession>A0ABP9KL44</accession>
<organism evidence="3 4">
    <name type="scientific">Erythrobacter westpacificensis</name>
    <dbReference type="NCBI Taxonomy" id="1055231"/>
    <lineage>
        <taxon>Bacteria</taxon>
        <taxon>Pseudomonadati</taxon>
        <taxon>Pseudomonadota</taxon>
        <taxon>Alphaproteobacteria</taxon>
        <taxon>Sphingomonadales</taxon>
        <taxon>Erythrobacteraceae</taxon>
        <taxon>Erythrobacter/Porphyrobacter group</taxon>
        <taxon>Erythrobacter</taxon>
    </lineage>
</organism>
<evidence type="ECO:0000313" key="3">
    <source>
        <dbReference type="EMBL" id="GAA5059448.1"/>
    </source>
</evidence>
<dbReference type="Proteomes" id="UP001500518">
    <property type="component" value="Unassembled WGS sequence"/>
</dbReference>
<feature type="region of interest" description="Disordered" evidence="1">
    <location>
        <begin position="142"/>
        <end position="164"/>
    </location>
</feature>
<feature type="domain" description="Pyridoxamine 5'-phosphate oxidase Alr4036 family FMN-binding" evidence="2">
    <location>
        <begin position="57"/>
        <end position="114"/>
    </location>
</feature>
<dbReference type="RefSeq" id="WP_346033528.1">
    <property type="nucleotide sequence ID" value="NZ_BAABHV010000021.1"/>
</dbReference>
<gene>
    <name evidence="3" type="ORF">GCM10023208_26790</name>
</gene>
<keyword evidence="4" id="KW-1185">Reference proteome</keyword>
<dbReference type="Pfam" id="PF12766">
    <property type="entry name" value="Pyridox_oxase_2"/>
    <property type="match status" value="1"/>
</dbReference>
<dbReference type="SUPFAM" id="SSF50475">
    <property type="entry name" value="FMN-binding split barrel"/>
    <property type="match status" value="1"/>
</dbReference>